<gene>
    <name evidence="2" type="ORF">EET67_11545</name>
</gene>
<dbReference type="RefSeq" id="WP_128624997.1">
    <property type="nucleotide sequence ID" value="NZ_ML133510.1"/>
</dbReference>
<comment type="caution">
    <text evidence="2">The sequence shown here is derived from an EMBL/GenBank/DDBJ whole genome shotgun (WGS) entry which is preliminary data.</text>
</comment>
<feature type="transmembrane region" description="Helical" evidence="1">
    <location>
        <begin position="89"/>
        <end position="111"/>
    </location>
</feature>
<dbReference type="EMBL" id="RKST01000010">
    <property type="protein sequence ID" value="RUM97692.1"/>
    <property type="molecule type" value="Genomic_DNA"/>
</dbReference>
<evidence type="ECO:0000313" key="3">
    <source>
        <dbReference type="Proteomes" id="UP000281647"/>
    </source>
</evidence>
<evidence type="ECO:0000313" key="2">
    <source>
        <dbReference type="EMBL" id="RUM97692.1"/>
    </source>
</evidence>
<dbReference type="Proteomes" id="UP000281647">
    <property type="component" value="Unassembled WGS sequence"/>
</dbReference>
<name>A0A432V693_9HYPH</name>
<keyword evidence="3" id="KW-1185">Reference proteome</keyword>
<dbReference type="OrthoDB" id="8029632at2"/>
<organism evidence="2 3">
    <name type="scientific">Borborobacter arsenicus</name>
    <dbReference type="NCBI Taxonomy" id="1851146"/>
    <lineage>
        <taxon>Bacteria</taxon>
        <taxon>Pseudomonadati</taxon>
        <taxon>Pseudomonadota</taxon>
        <taxon>Alphaproteobacteria</taxon>
        <taxon>Hyphomicrobiales</taxon>
        <taxon>Phyllobacteriaceae</taxon>
        <taxon>Borborobacter</taxon>
    </lineage>
</organism>
<sequence>MADIRTARPVSGEIMTEAVFDAAPGRSLPGEDHDIVEADYETVLAPDGAPRHEHARSFAAARAPGGMDMLRHAIDADEPARGSPRAGPLFWVIGFVLAAAAIWTSGGHSLIRPAALPSLADAGPRISITGITSRIEETLTGPVLLVEAEAINGGSLPTMLPPLEIHVTGNEGKTTRYNLGTAAEPLAAGHRFAFSSRLDVPKNGVKMVSVTFGE</sequence>
<evidence type="ECO:0008006" key="4">
    <source>
        <dbReference type="Google" id="ProtNLM"/>
    </source>
</evidence>
<keyword evidence="1" id="KW-0812">Transmembrane</keyword>
<evidence type="ECO:0000256" key="1">
    <source>
        <dbReference type="SAM" id="Phobius"/>
    </source>
</evidence>
<keyword evidence="1" id="KW-1133">Transmembrane helix</keyword>
<accession>A0A432V693</accession>
<proteinExistence type="predicted"/>
<protein>
    <recommendedName>
        <fullName evidence="4">DUF3426 domain-containing protein</fullName>
    </recommendedName>
</protein>
<keyword evidence="1" id="KW-0472">Membrane</keyword>
<dbReference type="AlphaFoldDB" id="A0A432V693"/>
<reference evidence="2 3" key="1">
    <citation type="submission" date="2018-11" db="EMBL/GenBank/DDBJ databases">
        <title>Pseudaminobacter arsenicus sp. nov., an arsenic-resistant bacterium isolated from arsenic-rich aquifers.</title>
        <authorList>
            <person name="Mu Y."/>
        </authorList>
    </citation>
    <scope>NUCLEOTIDE SEQUENCE [LARGE SCALE GENOMIC DNA]</scope>
    <source>
        <strain evidence="2 3">CB3</strain>
    </source>
</reference>